<name>A0A3P8Q056_ASTCA</name>
<organism evidence="9 10">
    <name type="scientific">Astatotilapia calliptera</name>
    <name type="common">Eastern happy</name>
    <name type="synonym">Chromis callipterus</name>
    <dbReference type="NCBI Taxonomy" id="8154"/>
    <lineage>
        <taxon>Eukaryota</taxon>
        <taxon>Metazoa</taxon>
        <taxon>Chordata</taxon>
        <taxon>Craniata</taxon>
        <taxon>Vertebrata</taxon>
        <taxon>Euteleostomi</taxon>
        <taxon>Actinopterygii</taxon>
        <taxon>Neopterygii</taxon>
        <taxon>Teleostei</taxon>
        <taxon>Neoteleostei</taxon>
        <taxon>Acanthomorphata</taxon>
        <taxon>Ovalentaria</taxon>
        <taxon>Cichlomorphae</taxon>
        <taxon>Cichliformes</taxon>
        <taxon>Cichlidae</taxon>
        <taxon>African cichlids</taxon>
        <taxon>Pseudocrenilabrinae</taxon>
        <taxon>Haplochromini</taxon>
        <taxon>Astatotilapia</taxon>
    </lineage>
</organism>
<evidence type="ECO:0000256" key="2">
    <source>
        <dbReference type="ARBA" id="ARBA00022723"/>
    </source>
</evidence>
<feature type="region of interest" description="Disordered" evidence="7">
    <location>
        <begin position="648"/>
        <end position="727"/>
    </location>
</feature>
<dbReference type="GO" id="GO:0016887">
    <property type="term" value="F:ATP hydrolysis activity"/>
    <property type="evidence" value="ECO:0007669"/>
    <property type="project" value="InterPro"/>
</dbReference>
<protein>
    <recommendedName>
        <fullName evidence="8">CW-type domain-containing protein</fullName>
    </recommendedName>
</protein>
<reference evidence="9" key="1">
    <citation type="submission" date="2018-05" db="EMBL/GenBank/DDBJ databases">
        <authorList>
            <person name="Datahose"/>
        </authorList>
    </citation>
    <scope>NUCLEOTIDE SEQUENCE</scope>
</reference>
<feature type="compositionally biased region" description="Basic and acidic residues" evidence="7">
    <location>
        <begin position="571"/>
        <end position="610"/>
    </location>
</feature>
<dbReference type="InterPro" id="IPR011124">
    <property type="entry name" value="Znf_CW"/>
</dbReference>
<dbReference type="AlphaFoldDB" id="A0A3P8Q056"/>
<feature type="compositionally biased region" description="Acidic residues" evidence="7">
    <location>
        <begin position="611"/>
        <end position="620"/>
    </location>
</feature>
<reference evidence="9" key="2">
    <citation type="submission" date="2025-08" db="UniProtKB">
        <authorList>
            <consortium name="Ensembl"/>
        </authorList>
    </citation>
    <scope>IDENTIFICATION</scope>
</reference>
<dbReference type="Ensembl" id="ENSACLT00000023214.2">
    <property type="protein sequence ID" value="ENSACLP00000022681.2"/>
    <property type="gene ID" value="ENSACLG00000015386.2"/>
</dbReference>
<keyword evidence="2" id="KW-0479">Metal-binding</keyword>
<dbReference type="Gene3D" id="3.30.565.10">
    <property type="entry name" value="Histidine kinase-like ATPase, C-terminal domain"/>
    <property type="match status" value="1"/>
</dbReference>
<evidence type="ECO:0000256" key="7">
    <source>
        <dbReference type="SAM" id="MobiDB-lite"/>
    </source>
</evidence>
<dbReference type="GeneTree" id="ENSGT00940000166590"/>
<keyword evidence="4" id="KW-0862">Zinc</keyword>
<feature type="compositionally biased region" description="Polar residues" evidence="7">
    <location>
        <begin position="470"/>
        <end position="482"/>
    </location>
</feature>
<reference evidence="9" key="3">
    <citation type="submission" date="2025-09" db="UniProtKB">
        <authorList>
            <consortium name="Ensembl"/>
        </authorList>
    </citation>
    <scope>IDENTIFICATION</scope>
</reference>
<dbReference type="InterPro" id="IPR045261">
    <property type="entry name" value="MORC_ATPase"/>
</dbReference>
<dbReference type="RefSeq" id="XP_025998804.1">
    <property type="nucleotide sequence ID" value="XM_026143019.1"/>
</dbReference>
<keyword evidence="3" id="KW-0863">Zinc-finger</keyword>
<dbReference type="InterPro" id="IPR041006">
    <property type="entry name" value="Morc_S5"/>
</dbReference>
<proteinExistence type="predicted"/>
<sequence>MATYLRTESSHDEKQNIQTKNMARLSEHGIRLSSMSPSFLNSNSTSHTWPFSAVAELIDNASDPGVSAKQFWIDVVHETDHLCLSFIDNGSGMTPNKLHKMLSFGFTEKGSGRASQQAIGVYGNGFKSGSMRLGRDALIFTKNGGCQTVGMLSQTYLESIKAQAVIVPIVPFNQQTKLLVVTEDSQASLTAVLDHSIVKSLEQIHSHFDSIPSKKGTKILIWNIRRAKDGKMELDFETDPNDIRLPEIQIEELKKGLKNSGSLRTEQNIPDMHYSLRAYLSILYLKPKTQIILRGKKIQAKLVAKRLIHIEHDVYKPHFSKDKVKVTFGLNPKNKDHYGIMMYHKNRLIKAYEKVGCQLKTSGLRAGIGVIGVIECNFLKPAHNKQDFEYTKEYRLTLGALGLKLNDYWKEVTEKKAREREFQALDKNEKEVQEDVDEGPMWLQCEECLKWRSIPDGFYRIAPESWTCSQNPNSRYRSCSSPEETEEHEELLTPSYQKSHKKLEYSRGTKRKSLEVSEVEEQVSKHQIVLRSSSKPTKVENADELTDLNDTFANDDAESQSDTDTQTQEEAAGRDTVTKKKNEIAKGASPKENEISDKRLQDEESDKTENADMETEEEEHLETLRMSDSILCVVKKKRYLWKLHQSDSAVTDKELHSGKQSDIVKTLSPEKNKKDASSRVENSDTNPPQTHTGNTWQHSLPSTQTVKVPPLSRTEGQQSRVLPTEGLNREAKMQRLVGLEKEAEKLRSLLGLEITKTTQGTMTNDDCDEKSPTQTLEKPSGRKEVGCQTDMAECSTSSSGLIQAAELHGLKAVSESNNQPELSRARKEKTDSQTRTRLSDTEAREDNRSVQENLHDIRHNVVVLLTALLPQLDLAGISLDTNDVDNILQQIIEVNSLKL</sequence>
<feature type="compositionally biased region" description="Basic and acidic residues" evidence="7">
    <location>
        <begin position="668"/>
        <end position="682"/>
    </location>
</feature>
<evidence type="ECO:0000256" key="4">
    <source>
        <dbReference type="ARBA" id="ARBA00022833"/>
    </source>
</evidence>
<keyword evidence="10" id="KW-1185">Reference proteome</keyword>
<dbReference type="CDD" id="cd16931">
    <property type="entry name" value="HATPase_MORC-like"/>
    <property type="match status" value="1"/>
</dbReference>
<feature type="compositionally biased region" description="Basic and acidic residues" evidence="7">
    <location>
        <begin position="823"/>
        <end position="851"/>
    </location>
</feature>
<dbReference type="SUPFAM" id="SSF55874">
    <property type="entry name" value="ATPase domain of HSP90 chaperone/DNA topoisomerase II/histidine kinase"/>
    <property type="match status" value="1"/>
</dbReference>
<evidence type="ECO:0000256" key="1">
    <source>
        <dbReference type="ARBA" id="ARBA00004123"/>
    </source>
</evidence>
<dbReference type="Gene3D" id="3.30.40.100">
    <property type="match status" value="1"/>
</dbReference>
<dbReference type="Pfam" id="PF17942">
    <property type="entry name" value="Morc6_S5"/>
    <property type="match status" value="1"/>
</dbReference>
<feature type="domain" description="CW-type" evidence="8">
    <location>
        <begin position="436"/>
        <end position="487"/>
    </location>
</feature>
<feature type="region of interest" description="Disordered" evidence="7">
    <location>
        <begin position="470"/>
        <end position="622"/>
    </location>
</feature>
<evidence type="ECO:0000256" key="5">
    <source>
        <dbReference type="ARBA" id="ARBA00023054"/>
    </source>
</evidence>
<evidence type="ECO:0000256" key="3">
    <source>
        <dbReference type="ARBA" id="ARBA00022771"/>
    </source>
</evidence>
<dbReference type="PANTHER" id="PTHR23336:SF22">
    <property type="entry name" value="MORC FAMILY CW-TYPE ZINC FINGER PROTEIN 4"/>
    <property type="match status" value="1"/>
</dbReference>
<evidence type="ECO:0000259" key="8">
    <source>
        <dbReference type="PROSITE" id="PS51050"/>
    </source>
</evidence>
<evidence type="ECO:0000256" key="6">
    <source>
        <dbReference type="ARBA" id="ARBA00023242"/>
    </source>
</evidence>
<feature type="compositionally biased region" description="Basic and acidic residues" evidence="7">
    <location>
        <begin position="650"/>
        <end position="659"/>
    </location>
</feature>
<dbReference type="Pfam" id="PF07496">
    <property type="entry name" value="zf-CW"/>
    <property type="match status" value="1"/>
</dbReference>
<dbReference type="GeneID" id="113006823"/>
<feature type="region of interest" description="Disordered" evidence="7">
    <location>
        <begin position="812"/>
        <end position="851"/>
    </location>
</feature>
<keyword evidence="5" id="KW-0175">Coiled coil</keyword>
<evidence type="ECO:0000313" key="9">
    <source>
        <dbReference type="Ensembl" id="ENSACLP00000022681.2"/>
    </source>
</evidence>
<dbReference type="Pfam" id="PF13589">
    <property type="entry name" value="HATPase_c_3"/>
    <property type="match status" value="1"/>
</dbReference>
<keyword evidence="6" id="KW-0539">Nucleus</keyword>
<dbReference type="GO" id="GO:0008270">
    <property type="term" value="F:zinc ion binding"/>
    <property type="evidence" value="ECO:0007669"/>
    <property type="project" value="UniProtKB-KW"/>
</dbReference>
<dbReference type="OMA" id="RCLCITY"/>
<feature type="region of interest" description="Disordered" evidence="7">
    <location>
        <begin position="759"/>
        <end position="784"/>
    </location>
</feature>
<dbReference type="Bgee" id="ENSACLG00000015386">
    <property type="expression patterns" value="Expressed in anal fin and 7 other cell types or tissues"/>
</dbReference>
<comment type="subcellular location">
    <subcellularLocation>
        <location evidence="1">Nucleus</location>
    </subcellularLocation>
</comment>
<dbReference type="PANTHER" id="PTHR23336">
    <property type="entry name" value="ZINC FINGER CW-TYPE COILED-COIL DOMAIN PROTEIN 3"/>
    <property type="match status" value="1"/>
</dbReference>
<accession>A0A3P8Q056</accession>
<dbReference type="FunFam" id="3.30.565.10:FF:000035">
    <property type="entry name" value="MORC family CW-type zinc finger protein 4"/>
    <property type="match status" value="1"/>
</dbReference>
<dbReference type="PROSITE" id="PS51050">
    <property type="entry name" value="ZF_CW"/>
    <property type="match status" value="1"/>
</dbReference>
<dbReference type="GO" id="GO:0005654">
    <property type="term" value="C:nucleoplasm"/>
    <property type="evidence" value="ECO:0007669"/>
    <property type="project" value="TreeGrafter"/>
</dbReference>
<feature type="compositionally biased region" description="Polar residues" evidence="7">
    <location>
        <begin position="683"/>
        <end position="706"/>
    </location>
</feature>
<feature type="compositionally biased region" description="Acidic residues" evidence="7">
    <location>
        <begin position="542"/>
        <end position="561"/>
    </location>
</feature>
<feature type="compositionally biased region" description="Basic and acidic residues" evidence="7">
    <location>
        <begin position="502"/>
        <end position="515"/>
    </location>
</feature>
<evidence type="ECO:0000313" key="10">
    <source>
        <dbReference type="Proteomes" id="UP000265100"/>
    </source>
</evidence>
<dbReference type="InterPro" id="IPR036890">
    <property type="entry name" value="HATPase_C_sf"/>
</dbReference>
<dbReference type="Proteomes" id="UP000265100">
    <property type="component" value="Chromosome 2"/>
</dbReference>